<feature type="transmembrane region" description="Helical" evidence="8">
    <location>
        <begin position="305"/>
        <end position="325"/>
    </location>
</feature>
<keyword evidence="6 8" id="KW-1133">Transmembrane helix</keyword>
<feature type="transmembrane region" description="Helical" evidence="8">
    <location>
        <begin position="355"/>
        <end position="377"/>
    </location>
</feature>
<dbReference type="Proteomes" id="UP001200032">
    <property type="component" value="Unassembled WGS sequence"/>
</dbReference>
<name>A0ABS8RIA4_9LACO</name>
<protein>
    <submittedName>
        <fullName evidence="10">PTS sugar transporter subunit IIC</fullName>
    </submittedName>
</protein>
<comment type="caution">
    <text evidence="10">The sequence shown here is derived from an EMBL/GenBank/DDBJ whole genome shotgun (WGS) entry which is preliminary data.</text>
</comment>
<evidence type="ECO:0000256" key="8">
    <source>
        <dbReference type="SAM" id="Phobius"/>
    </source>
</evidence>
<evidence type="ECO:0000256" key="5">
    <source>
        <dbReference type="ARBA" id="ARBA00022692"/>
    </source>
</evidence>
<evidence type="ECO:0000256" key="1">
    <source>
        <dbReference type="ARBA" id="ARBA00004651"/>
    </source>
</evidence>
<feature type="transmembrane region" description="Helical" evidence="8">
    <location>
        <begin position="109"/>
        <end position="129"/>
    </location>
</feature>
<proteinExistence type="predicted"/>
<feature type="transmembrane region" description="Helical" evidence="8">
    <location>
        <begin position="183"/>
        <end position="216"/>
    </location>
</feature>
<dbReference type="EMBL" id="JAJPDJ010000069">
    <property type="protein sequence ID" value="MCD7139079.1"/>
    <property type="molecule type" value="Genomic_DNA"/>
</dbReference>
<dbReference type="RefSeq" id="WP_182586795.1">
    <property type="nucleotide sequence ID" value="NZ_JACIVG010000079.1"/>
</dbReference>
<evidence type="ECO:0000256" key="3">
    <source>
        <dbReference type="ARBA" id="ARBA00022475"/>
    </source>
</evidence>
<evidence type="ECO:0000313" key="10">
    <source>
        <dbReference type="EMBL" id="MCD7139079.1"/>
    </source>
</evidence>
<keyword evidence="2" id="KW-0813">Transport</keyword>
<keyword evidence="4 10" id="KW-0762">Sugar transport</keyword>
<feature type="transmembrane region" description="Helical" evidence="8">
    <location>
        <begin position="81"/>
        <end position="102"/>
    </location>
</feature>
<keyword evidence="11" id="KW-1185">Reference proteome</keyword>
<feature type="transmembrane region" description="Helical" evidence="8">
    <location>
        <begin position="332"/>
        <end position="349"/>
    </location>
</feature>
<evidence type="ECO:0000313" key="11">
    <source>
        <dbReference type="Proteomes" id="UP001200032"/>
    </source>
</evidence>
<feature type="transmembrane region" description="Helical" evidence="8">
    <location>
        <begin position="48"/>
        <end position="69"/>
    </location>
</feature>
<keyword evidence="5 8" id="KW-0812">Transmembrane</keyword>
<keyword evidence="7 8" id="KW-0472">Membrane</keyword>
<organism evidence="10 11">
    <name type="scientific">Limosilactobacillus balticus</name>
    <dbReference type="NCBI Taxonomy" id="2759747"/>
    <lineage>
        <taxon>Bacteria</taxon>
        <taxon>Bacillati</taxon>
        <taxon>Bacillota</taxon>
        <taxon>Bacilli</taxon>
        <taxon>Lactobacillales</taxon>
        <taxon>Lactobacillaceae</taxon>
        <taxon>Limosilactobacillus</taxon>
    </lineage>
</organism>
<evidence type="ECO:0000256" key="7">
    <source>
        <dbReference type="ARBA" id="ARBA00023136"/>
    </source>
</evidence>
<evidence type="ECO:0000256" key="4">
    <source>
        <dbReference type="ARBA" id="ARBA00022597"/>
    </source>
</evidence>
<feature type="domain" description="Phosphotransferase system EIIC" evidence="9">
    <location>
        <begin position="51"/>
        <end position="389"/>
    </location>
</feature>
<keyword evidence="3" id="KW-1003">Cell membrane</keyword>
<accession>A0ABS8RIA4</accession>
<gene>
    <name evidence="10" type="ORF">LTY59_07580</name>
</gene>
<comment type="subcellular location">
    <subcellularLocation>
        <location evidence="1">Cell membrane</location>
        <topology evidence="1">Multi-pass membrane protein</topology>
    </subcellularLocation>
</comment>
<feature type="transmembrane region" description="Helical" evidence="8">
    <location>
        <begin position="149"/>
        <end position="171"/>
    </location>
</feature>
<evidence type="ECO:0000256" key="6">
    <source>
        <dbReference type="ARBA" id="ARBA00022989"/>
    </source>
</evidence>
<evidence type="ECO:0000256" key="2">
    <source>
        <dbReference type="ARBA" id="ARBA00022448"/>
    </source>
</evidence>
<dbReference type="InterPro" id="IPR003352">
    <property type="entry name" value="PTS_EIIC"/>
</dbReference>
<evidence type="ECO:0000259" key="9">
    <source>
        <dbReference type="Pfam" id="PF13303"/>
    </source>
</evidence>
<sequence length="393" mass="40575">MTFNLVSIKLTTIINQKTNHKEALMMEKRVSKSEANATYQNSSKVKEVAYRIFAAVANAILVVLGGGLLTQTIGNLTGLHVLSLIGGEAQVLLAPAIGVAVASQMNTNTLVTFASMVVATVGANGVHFTNEAVRGVTATGQVALSSMGAPVFTTGQPVSAVLAAVVTVLVGKYLTGKTPLDMVLVPFGALAVGIGVGLVVAAVVTPSLLAVSAYIAHTMQVSPVLGSMVISVVWALFLMTPASSAALAVALMLDPVSSAAALIGTTAQFVGFTAMSFRQNNLGANIAQGLVTPKVQFPNLLINPYLLVPTVVSAAVCAPIATVMFGLRSTPTLGGLGLNSLIVPIAYLSRGWTQFSTYMLFGIVFPAVLSVALYLVLKRAGLIGENQLHLELV</sequence>
<reference evidence="10 11" key="1">
    <citation type="submission" date="2021-12" db="EMBL/GenBank/DDBJ databases">
        <title>A phylogenomic analysis of Limosilactobacillus reuteri reveals ancient and stable evolutionary relationships with rodents and birds and zoonotic transmission to humans.</title>
        <authorList>
            <person name="Li F."/>
            <person name="Li X."/>
            <person name="Cheng C."/>
            <person name="Tollenaar S."/>
            <person name="Zhang J.S."/>
            <person name="Simpson D."/>
            <person name="Tasseva G."/>
            <person name="Perez-Munoz M.E."/>
            <person name="Frese S."/>
            <person name="Gaenzle M.G."/>
            <person name="Walter J."/>
            <person name="Zheng J."/>
        </authorList>
    </citation>
    <scope>NUCLEOTIDE SEQUENCE [LARGE SCALE GENOMIC DNA]</scope>
    <source>
        <strain evidence="10 11">WF-AF5-A</strain>
    </source>
</reference>
<dbReference type="Pfam" id="PF13303">
    <property type="entry name" value="PTS_EIIC_2"/>
    <property type="match status" value="1"/>
</dbReference>